<gene>
    <name evidence="1" type="ORF">Rsw2DRAFT_0884</name>
</gene>
<sequence length="198" mass="19474">MRFGAVRGRIAWLACLPLLLACVPGAGMRVQPVLGGAVKVAAPGGYCIDPTGVMQGDDSALVLIGRCTGGPGTPQARAILTAAVAAAGSGMDIAANGPALAAYFGSDQGRAALSHSGRAAAVTVQQAAVAGDAFVMRVTDTSPNPDSPAEAASWRAVLGVAGHLVTLTVTGTQAAPLSATSGRALLDGFVAATRAANR</sequence>
<dbReference type="AlphaFoldDB" id="C8RYK6"/>
<dbReference type="Proteomes" id="UP000010121">
    <property type="component" value="Unassembled WGS sequence"/>
</dbReference>
<reference evidence="1 2" key="1">
    <citation type="submission" date="2009-08" db="EMBL/GenBank/DDBJ databases">
        <title>The draft genome of Rhodobacter sp. SW2.</title>
        <authorList>
            <consortium name="US DOE Joint Genome Institute (JGI-PGF)"/>
            <person name="Lucas S."/>
            <person name="Copeland A."/>
            <person name="Lapidus A."/>
            <person name="Glavina del Rio T."/>
            <person name="Tice H."/>
            <person name="Bruce D."/>
            <person name="Goodwin L."/>
            <person name="Pitluck S."/>
            <person name="Larimer F."/>
            <person name="Land M.L."/>
            <person name="Hauser L."/>
            <person name="Emerson D."/>
        </authorList>
    </citation>
    <scope>NUCLEOTIDE SEQUENCE [LARGE SCALE GENOMIC DNA]</scope>
    <source>
        <strain evidence="1 2">SW2</strain>
    </source>
</reference>
<name>C8RYK6_9RHOB</name>
<evidence type="ECO:0000313" key="1">
    <source>
        <dbReference type="EMBL" id="EEW26194.1"/>
    </source>
</evidence>
<dbReference type="eggNOG" id="ENOG5032V55">
    <property type="taxonomic scope" value="Bacteria"/>
</dbReference>
<evidence type="ECO:0008006" key="3">
    <source>
        <dbReference type="Google" id="ProtNLM"/>
    </source>
</evidence>
<protein>
    <recommendedName>
        <fullName evidence="3">Cation transport ATPase</fullName>
    </recommendedName>
</protein>
<evidence type="ECO:0000313" key="2">
    <source>
        <dbReference type="Proteomes" id="UP000010121"/>
    </source>
</evidence>
<dbReference type="STRING" id="371731.Rsw2DRAFT_0884"/>
<proteinExistence type="predicted"/>
<keyword evidence="2" id="KW-1185">Reference proteome</keyword>
<dbReference type="PROSITE" id="PS51257">
    <property type="entry name" value="PROKAR_LIPOPROTEIN"/>
    <property type="match status" value="1"/>
</dbReference>
<comment type="caution">
    <text evidence="1">The sequence shown here is derived from an EMBL/GenBank/DDBJ whole genome shotgun (WGS) entry which is preliminary data.</text>
</comment>
<accession>C8RYK6</accession>
<organism evidence="1 2">
    <name type="scientific">Rhodobacter ferrooxidans</name>
    <dbReference type="NCBI Taxonomy" id="371731"/>
    <lineage>
        <taxon>Bacteria</taxon>
        <taxon>Pseudomonadati</taxon>
        <taxon>Pseudomonadota</taxon>
        <taxon>Alphaproteobacteria</taxon>
        <taxon>Rhodobacterales</taxon>
        <taxon>Rhodobacter group</taxon>
        <taxon>Rhodobacter</taxon>
    </lineage>
</organism>
<dbReference type="EMBL" id="ACYY01000004">
    <property type="protein sequence ID" value="EEW26194.1"/>
    <property type="molecule type" value="Genomic_DNA"/>
</dbReference>